<accession>A0A383CUC0</accession>
<reference evidence="5" key="1">
    <citation type="submission" date="2018-05" db="EMBL/GenBank/DDBJ databases">
        <authorList>
            <person name="Lanie J.A."/>
            <person name="Ng W.-L."/>
            <person name="Kazmierczak K.M."/>
            <person name="Andrzejewski T.M."/>
            <person name="Davidsen T.M."/>
            <person name="Wayne K.J."/>
            <person name="Tettelin H."/>
            <person name="Glass J.I."/>
            <person name="Rusch D."/>
            <person name="Podicherti R."/>
            <person name="Tsui H.-C.T."/>
            <person name="Winkler M.E."/>
        </authorList>
    </citation>
    <scope>NUCLEOTIDE SEQUENCE</scope>
</reference>
<comment type="cofactor">
    <cofactor evidence="1">
        <name>pyridoxal 5'-phosphate</name>
        <dbReference type="ChEBI" id="CHEBI:597326"/>
    </cofactor>
</comment>
<dbReference type="Pfam" id="PF00202">
    <property type="entry name" value="Aminotran_3"/>
    <property type="match status" value="1"/>
</dbReference>
<keyword evidence="2" id="KW-0032">Aminotransferase</keyword>
<evidence type="ECO:0000256" key="2">
    <source>
        <dbReference type="ARBA" id="ARBA00022576"/>
    </source>
</evidence>
<evidence type="ECO:0000256" key="1">
    <source>
        <dbReference type="ARBA" id="ARBA00001933"/>
    </source>
</evidence>
<dbReference type="PANTHER" id="PTHR11986">
    <property type="entry name" value="AMINOTRANSFERASE CLASS III"/>
    <property type="match status" value="1"/>
</dbReference>
<dbReference type="InterPro" id="IPR050103">
    <property type="entry name" value="Class-III_PLP-dep_AT"/>
</dbReference>
<feature type="non-terminal residue" evidence="5">
    <location>
        <position position="1"/>
    </location>
</feature>
<dbReference type="SUPFAM" id="SSF53383">
    <property type="entry name" value="PLP-dependent transferases"/>
    <property type="match status" value="1"/>
</dbReference>
<dbReference type="InterPro" id="IPR005814">
    <property type="entry name" value="Aminotrans_3"/>
</dbReference>
<proteinExistence type="predicted"/>
<gene>
    <name evidence="5" type="ORF">METZ01_LOCUS488538</name>
</gene>
<dbReference type="PANTHER" id="PTHR11986:SF79">
    <property type="entry name" value="ACETYLORNITHINE AMINOTRANSFERASE, MITOCHONDRIAL"/>
    <property type="match status" value="1"/>
</dbReference>
<evidence type="ECO:0000256" key="4">
    <source>
        <dbReference type="ARBA" id="ARBA00022898"/>
    </source>
</evidence>
<keyword evidence="4" id="KW-0663">Pyridoxal phosphate</keyword>
<dbReference type="InterPro" id="IPR015422">
    <property type="entry name" value="PyrdxlP-dep_Trfase_small"/>
</dbReference>
<evidence type="ECO:0000256" key="3">
    <source>
        <dbReference type="ARBA" id="ARBA00022679"/>
    </source>
</evidence>
<protein>
    <recommendedName>
        <fullName evidence="6">Aminotransferase class III-fold pyridoxal phosphate-dependent enzyme</fullName>
    </recommendedName>
</protein>
<name>A0A383CUC0_9ZZZZ</name>
<dbReference type="AlphaFoldDB" id="A0A383CUC0"/>
<evidence type="ECO:0008006" key="6">
    <source>
        <dbReference type="Google" id="ProtNLM"/>
    </source>
</evidence>
<organism evidence="5">
    <name type="scientific">marine metagenome</name>
    <dbReference type="NCBI Taxonomy" id="408172"/>
    <lineage>
        <taxon>unclassified sequences</taxon>
        <taxon>metagenomes</taxon>
        <taxon>ecological metagenomes</taxon>
    </lineage>
</organism>
<dbReference type="GO" id="GO:0042802">
    <property type="term" value="F:identical protein binding"/>
    <property type="evidence" value="ECO:0007669"/>
    <property type="project" value="TreeGrafter"/>
</dbReference>
<dbReference type="Gene3D" id="3.40.640.10">
    <property type="entry name" value="Type I PLP-dependent aspartate aminotransferase-like (Major domain)"/>
    <property type="match status" value="1"/>
</dbReference>
<dbReference type="InterPro" id="IPR015424">
    <property type="entry name" value="PyrdxlP-dep_Trfase"/>
</dbReference>
<dbReference type="EMBL" id="UINC01211684">
    <property type="protein sequence ID" value="SVE35684.1"/>
    <property type="molecule type" value="Genomic_DNA"/>
</dbReference>
<dbReference type="GO" id="GO:0008483">
    <property type="term" value="F:transaminase activity"/>
    <property type="evidence" value="ECO:0007669"/>
    <property type="project" value="UniProtKB-KW"/>
</dbReference>
<keyword evidence="3" id="KW-0808">Transferase</keyword>
<sequence length="152" mass="16298">IMTLAKALGGGLPIGVALLRQKVADAIQVGDHAATFGANPVACAAAVVVFGKLIEDGFIDTVREKGEYLIGRLEKLQERWPEHISGVRGRGLIAGAVTQRPAADYLAAFRERDILVATAGADVVRFLPPLIVEKDRIDEVVDVFDEILRQGV</sequence>
<dbReference type="Gene3D" id="3.90.1150.10">
    <property type="entry name" value="Aspartate Aminotransferase, domain 1"/>
    <property type="match status" value="1"/>
</dbReference>
<dbReference type="InterPro" id="IPR015421">
    <property type="entry name" value="PyrdxlP-dep_Trfase_major"/>
</dbReference>
<evidence type="ECO:0000313" key="5">
    <source>
        <dbReference type="EMBL" id="SVE35684.1"/>
    </source>
</evidence>
<dbReference type="GO" id="GO:0030170">
    <property type="term" value="F:pyridoxal phosphate binding"/>
    <property type="evidence" value="ECO:0007669"/>
    <property type="project" value="InterPro"/>
</dbReference>